<proteinExistence type="inferred from homology"/>
<sequence>MRFSAFTLVASLCAVVLGQSLLDSVPECAQPCIPTDYGGCNQISVECICSNDAFIQGVSCCAVSQCTGDDLQSIIDFATNLCSTNGVTLNTNPSCPSTTAPSGASTTATESAAAATTSNVGCHNYSPGMGIGMALAGLAAAL</sequence>
<dbReference type="GO" id="GO:0005576">
    <property type="term" value="C:extracellular region"/>
    <property type="evidence" value="ECO:0007669"/>
    <property type="project" value="UniProtKB-SubCell"/>
</dbReference>
<evidence type="ECO:0000313" key="18">
    <source>
        <dbReference type="EMBL" id="KAF2842871.1"/>
    </source>
</evidence>
<organism evidence="18 19">
    <name type="scientific">Patellaria atrata CBS 101060</name>
    <dbReference type="NCBI Taxonomy" id="1346257"/>
    <lineage>
        <taxon>Eukaryota</taxon>
        <taxon>Fungi</taxon>
        <taxon>Dikarya</taxon>
        <taxon>Ascomycota</taxon>
        <taxon>Pezizomycotina</taxon>
        <taxon>Dothideomycetes</taxon>
        <taxon>Dothideomycetes incertae sedis</taxon>
        <taxon>Patellariales</taxon>
        <taxon>Patellariaceae</taxon>
        <taxon>Patellaria</taxon>
    </lineage>
</organism>
<comment type="caution">
    <text evidence="15">Lacks conserved residue(s) required for the propagation of feature annotation.</text>
</comment>
<keyword evidence="8" id="KW-0479">Metal-binding</keyword>
<gene>
    <name evidence="18" type="ORF">M501DRAFT_36142</name>
</gene>
<evidence type="ECO:0000256" key="8">
    <source>
        <dbReference type="ARBA" id="ARBA00022723"/>
    </source>
</evidence>
<evidence type="ECO:0000256" key="5">
    <source>
        <dbReference type="ARBA" id="ARBA00022525"/>
    </source>
</evidence>
<evidence type="ECO:0000313" key="19">
    <source>
        <dbReference type="Proteomes" id="UP000799429"/>
    </source>
</evidence>
<feature type="disulfide bond" evidence="15">
    <location>
        <begin position="49"/>
        <end position="82"/>
    </location>
</feature>
<keyword evidence="7" id="KW-0336">GPI-anchor</keyword>
<name>A0A9P4SH80_9PEZI</name>
<dbReference type="GO" id="GO:0046872">
    <property type="term" value="F:metal ion binding"/>
    <property type="evidence" value="ECO:0007669"/>
    <property type="project" value="UniProtKB-KW"/>
</dbReference>
<evidence type="ECO:0000259" key="17">
    <source>
        <dbReference type="PROSITE" id="PS52012"/>
    </source>
</evidence>
<evidence type="ECO:0000256" key="4">
    <source>
        <dbReference type="ARBA" id="ARBA00022475"/>
    </source>
</evidence>
<dbReference type="InterPro" id="IPR008427">
    <property type="entry name" value="Extracellular_membr_CFEM_dom"/>
</dbReference>
<comment type="caution">
    <text evidence="18">The sequence shown here is derived from an EMBL/GenBank/DDBJ whole genome shotgun (WGS) entry which is preliminary data.</text>
</comment>
<keyword evidence="9 16" id="KW-0732">Signal</keyword>
<dbReference type="PROSITE" id="PS52012">
    <property type="entry name" value="CFEM"/>
    <property type="match status" value="1"/>
</dbReference>
<evidence type="ECO:0000256" key="6">
    <source>
        <dbReference type="ARBA" id="ARBA00022617"/>
    </source>
</evidence>
<keyword evidence="12 15" id="KW-1015">Disulfide bond</keyword>
<feature type="chain" id="PRO_5040122792" description="CFEM domain-containing protein" evidence="16">
    <location>
        <begin position="19"/>
        <end position="142"/>
    </location>
</feature>
<reference evidence="18" key="1">
    <citation type="journal article" date="2020" name="Stud. Mycol.">
        <title>101 Dothideomycetes genomes: a test case for predicting lifestyles and emergence of pathogens.</title>
        <authorList>
            <person name="Haridas S."/>
            <person name="Albert R."/>
            <person name="Binder M."/>
            <person name="Bloem J."/>
            <person name="Labutti K."/>
            <person name="Salamov A."/>
            <person name="Andreopoulos B."/>
            <person name="Baker S."/>
            <person name="Barry K."/>
            <person name="Bills G."/>
            <person name="Bluhm B."/>
            <person name="Cannon C."/>
            <person name="Castanera R."/>
            <person name="Culley D."/>
            <person name="Daum C."/>
            <person name="Ezra D."/>
            <person name="Gonzalez J."/>
            <person name="Henrissat B."/>
            <person name="Kuo A."/>
            <person name="Liang C."/>
            <person name="Lipzen A."/>
            <person name="Lutzoni F."/>
            <person name="Magnuson J."/>
            <person name="Mondo S."/>
            <person name="Nolan M."/>
            <person name="Ohm R."/>
            <person name="Pangilinan J."/>
            <person name="Park H.-J."/>
            <person name="Ramirez L."/>
            <person name="Alfaro M."/>
            <person name="Sun H."/>
            <person name="Tritt A."/>
            <person name="Yoshinaga Y."/>
            <person name="Zwiers L.-H."/>
            <person name="Turgeon B."/>
            <person name="Goodwin S."/>
            <person name="Spatafora J."/>
            <person name="Crous P."/>
            <person name="Grigoriev I."/>
        </authorList>
    </citation>
    <scope>NUCLEOTIDE SEQUENCE</scope>
    <source>
        <strain evidence="18">CBS 101060</strain>
    </source>
</reference>
<keyword evidence="14" id="KW-0449">Lipoprotein</keyword>
<keyword evidence="5" id="KW-0964">Secreted</keyword>
<evidence type="ECO:0000256" key="7">
    <source>
        <dbReference type="ARBA" id="ARBA00022622"/>
    </source>
</evidence>
<keyword evidence="4" id="KW-1003">Cell membrane</keyword>
<dbReference type="SMART" id="SM00747">
    <property type="entry name" value="CFEM"/>
    <property type="match status" value="1"/>
</dbReference>
<keyword evidence="10" id="KW-0408">Iron</keyword>
<evidence type="ECO:0000256" key="2">
    <source>
        <dbReference type="ARBA" id="ARBA00004613"/>
    </source>
</evidence>
<dbReference type="GO" id="GO:0005886">
    <property type="term" value="C:plasma membrane"/>
    <property type="evidence" value="ECO:0007669"/>
    <property type="project" value="UniProtKB-SubCell"/>
</dbReference>
<dbReference type="GO" id="GO:0098552">
    <property type="term" value="C:side of membrane"/>
    <property type="evidence" value="ECO:0007669"/>
    <property type="project" value="UniProtKB-KW"/>
</dbReference>
<dbReference type="PANTHER" id="PTHR37928:SF2">
    <property type="entry name" value="GPI ANCHORED CFEM DOMAIN PROTEIN (AFU_ORTHOLOGUE AFUA_6G10580)"/>
    <property type="match status" value="1"/>
</dbReference>
<dbReference type="PANTHER" id="PTHR37928">
    <property type="entry name" value="CFEM DOMAIN PROTEIN (AFU_ORTHOLOGUE AFUA_6G14090)"/>
    <property type="match status" value="1"/>
</dbReference>
<dbReference type="EMBL" id="MU006089">
    <property type="protein sequence ID" value="KAF2842871.1"/>
    <property type="molecule type" value="Genomic_DNA"/>
</dbReference>
<feature type="signal peptide" evidence="16">
    <location>
        <begin position="1"/>
        <end position="18"/>
    </location>
</feature>
<evidence type="ECO:0000256" key="10">
    <source>
        <dbReference type="ARBA" id="ARBA00023004"/>
    </source>
</evidence>
<dbReference type="AlphaFoldDB" id="A0A9P4SH80"/>
<evidence type="ECO:0000256" key="1">
    <source>
        <dbReference type="ARBA" id="ARBA00004609"/>
    </source>
</evidence>
<evidence type="ECO:0000256" key="12">
    <source>
        <dbReference type="ARBA" id="ARBA00023157"/>
    </source>
</evidence>
<keyword evidence="13" id="KW-0325">Glycoprotein</keyword>
<dbReference type="OrthoDB" id="3065412at2759"/>
<evidence type="ECO:0000256" key="11">
    <source>
        <dbReference type="ARBA" id="ARBA00023136"/>
    </source>
</evidence>
<evidence type="ECO:0000256" key="15">
    <source>
        <dbReference type="PROSITE-ProRule" id="PRU01356"/>
    </source>
</evidence>
<evidence type="ECO:0000256" key="13">
    <source>
        <dbReference type="ARBA" id="ARBA00023180"/>
    </source>
</evidence>
<protein>
    <recommendedName>
        <fullName evidence="17">CFEM domain-containing protein</fullName>
    </recommendedName>
</protein>
<feature type="disulfide bond" evidence="15">
    <location>
        <begin position="40"/>
        <end position="47"/>
    </location>
</feature>
<keyword evidence="11" id="KW-0472">Membrane</keyword>
<evidence type="ECO:0000256" key="3">
    <source>
        <dbReference type="ARBA" id="ARBA00010031"/>
    </source>
</evidence>
<evidence type="ECO:0000256" key="16">
    <source>
        <dbReference type="SAM" id="SignalP"/>
    </source>
</evidence>
<comment type="similarity">
    <text evidence="3">Belongs to the RBT5 family.</text>
</comment>
<evidence type="ECO:0000256" key="9">
    <source>
        <dbReference type="ARBA" id="ARBA00022729"/>
    </source>
</evidence>
<dbReference type="InterPro" id="IPR051735">
    <property type="entry name" value="CFEM_domain"/>
</dbReference>
<keyword evidence="6" id="KW-0349">Heme</keyword>
<comment type="subcellular location">
    <subcellularLocation>
        <location evidence="1">Cell membrane</location>
        <topology evidence="1">Lipid-anchor</topology>
        <topology evidence="1">GPI-anchor</topology>
    </subcellularLocation>
    <subcellularLocation>
        <location evidence="2">Secreted</location>
    </subcellularLocation>
</comment>
<evidence type="ECO:0000256" key="14">
    <source>
        <dbReference type="ARBA" id="ARBA00023288"/>
    </source>
</evidence>
<dbReference type="Pfam" id="PF05730">
    <property type="entry name" value="CFEM"/>
    <property type="match status" value="1"/>
</dbReference>
<keyword evidence="19" id="KW-1185">Reference proteome</keyword>
<accession>A0A9P4SH80</accession>
<dbReference type="Proteomes" id="UP000799429">
    <property type="component" value="Unassembled WGS sequence"/>
</dbReference>
<feature type="domain" description="CFEM" evidence="17">
    <location>
        <begin position="1"/>
        <end position="115"/>
    </location>
</feature>